<keyword evidence="2" id="KW-1185">Reference proteome</keyword>
<dbReference type="Proteomes" id="UP001060170">
    <property type="component" value="Chromosome 17"/>
</dbReference>
<proteinExistence type="predicted"/>
<protein>
    <submittedName>
        <fullName evidence="1">Uncharacterized protein</fullName>
    </submittedName>
</protein>
<sequence>MRTLADFSLHYSHPLLASSTTIFEALSSAPEDAGLADATSSSLAPKRLRVNPEGQSLSKPDAERVEESRGLKRGHDSLSSAPADTGLADATSSSLAPKRLKVDSEGQSLSEPGTENHSIPASQRGSVTESPDHSKPAAEEHVVSKAEKDMYLNLPNHPMTDSYAYMSHHPFRTPTNDYIEEQNAAFGRLLGELDEKRSMDPAIISQIESNWRIKESRVMLLDQDLTKLLPYQSKIAQSFDFLEQKADARQAPSIHLAGDLLREIQRKIKIFTKLRLLRLGAHDSDITYWHLMQSLIPGLRLPAGVSDTSLLMEADRQLRDVGSLVLDQLKQLLTGHDLHAEIMKVGGDEMKWINTWKYAFKVVDLLSHNHFVDQRKLESFSLDQELAKLVVVSYINLFWKRTTAAESEAEKETVSSRDGLYRRRNSEIRTIIEESYPKGKSGNPQSFEGKDKSLPDQAYTSEPHFFTPGHDDRDEPFWNFQRLSLQARVSEELMEYLKEGDSWSSEIRSKTIGHWAENLEKVIQLESKFSELLVYKNTILKTFDDVEKTLDDKESIPKKRRIPAIRIGNRVSISRSEPSKVSQSGPLVRACQERTEILMKLSLLKLGGHDSGEQYWGLMKSLLPHLELPADLSNEGSRLKAEEQLENVAAAILIQVRQLLLITSSGLREELSKWSSSSMSWYFTYSYAFTTVDLLSENGFIDLTRLQSFLREQQMAKIAIEYVDEGWSWIWWVSGQLERGPWPRLNTSFKALDEDTRRTIEDKFYKKHAHRFDLAKKTPIILRPRRQNTRSGAWRDKRGGAKRRRGQTSFDAMQRKRRGTASRAQEEQEGTSSESLTMRTNRMTQGQTSSMDKGTSPHQNTLTTPISPPNDRNPSEAAPLSQ</sequence>
<reference evidence="2" key="2">
    <citation type="journal article" date="2018" name="Mol. Plant Microbe Interact.">
        <title>Genome sequence resources for the wheat stripe rust pathogen (Puccinia striiformis f. sp. tritici) and the barley stripe rust pathogen (Puccinia striiformis f. sp. hordei).</title>
        <authorList>
            <person name="Xia C."/>
            <person name="Wang M."/>
            <person name="Yin C."/>
            <person name="Cornejo O.E."/>
            <person name="Hulbert S.H."/>
            <person name="Chen X."/>
        </authorList>
    </citation>
    <scope>NUCLEOTIDE SEQUENCE [LARGE SCALE GENOMIC DNA]</scope>
    <source>
        <strain evidence="2">93-210</strain>
    </source>
</reference>
<dbReference type="EMBL" id="CM045881">
    <property type="protein sequence ID" value="KAI7936957.1"/>
    <property type="molecule type" value="Genomic_DNA"/>
</dbReference>
<evidence type="ECO:0000313" key="2">
    <source>
        <dbReference type="Proteomes" id="UP001060170"/>
    </source>
</evidence>
<gene>
    <name evidence="1" type="ORF">MJO28_015856</name>
</gene>
<organism evidence="1 2">
    <name type="scientific">Puccinia striiformis f. sp. tritici</name>
    <dbReference type="NCBI Taxonomy" id="168172"/>
    <lineage>
        <taxon>Eukaryota</taxon>
        <taxon>Fungi</taxon>
        <taxon>Dikarya</taxon>
        <taxon>Basidiomycota</taxon>
        <taxon>Pucciniomycotina</taxon>
        <taxon>Pucciniomycetes</taxon>
        <taxon>Pucciniales</taxon>
        <taxon>Pucciniaceae</taxon>
        <taxon>Puccinia</taxon>
    </lineage>
</organism>
<reference evidence="1 2" key="3">
    <citation type="journal article" date="2022" name="Microbiol. Spectr.">
        <title>Folding features and dynamics of 3D genome architecture in plant fungal pathogens.</title>
        <authorList>
            <person name="Xia C."/>
        </authorList>
    </citation>
    <scope>NUCLEOTIDE SEQUENCE [LARGE SCALE GENOMIC DNA]</scope>
    <source>
        <strain evidence="1 2">93-210</strain>
    </source>
</reference>
<name>A0ACC0DQZ7_9BASI</name>
<evidence type="ECO:0000313" key="1">
    <source>
        <dbReference type="EMBL" id="KAI7936957.1"/>
    </source>
</evidence>
<accession>A0ACC0DQZ7</accession>
<reference evidence="2" key="1">
    <citation type="journal article" date="2018" name="BMC Genomics">
        <title>Genomic insights into host adaptation between the wheat stripe rust pathogen (Puccinia striiformis f. sp. tritici) and the barley stripe rust pathogen (Puccinia striiformis f. sp. hordei).</title>
        <authorList>
            <person name="Xia C."/>
            <person name="Wang M."/>
            <person name="Yin C."/>
            <person name="Cornejo O.E."/>
            <person name="Hulbert S.H."/>
            <person name="Chen X."/>
        </authorList>
    </citation>
    <scope>NUCLEOTIDE SEQUENCE [LARGE SCALE GENOMIC DNA]</scope>
    <source>
        <strain evidence="2">93-210</strain>
    </source>
</reference>
<comment type="caution">
    <text evidence="1">The sequence shown here is derived from an EMBL/GenBank/DDBJ whole genome shotgun (WGS) entry which is preliminary data.</text>
</comment>